<protein>
    <submittedName>
        <fullName evidence="1">Uncharacterized protein</fullName>
    </submittedName>
</protein>
<name>A0ACC2D5G0_DIPCM</name>
<organism evidence="1 2">
    <name type="scientific">Diphasiastrum complanatum</name>
    <name type="common">Issler's clubmoss</name>
    <name type="synonym">Lycopodium complanatum</name>
    <dbReference type="NCBI Taxonomy" id="34168"/>
    <lineage>
        <taxon>Eukaryota</taxon>
        <taxon>Viridiplantae</taxon>
        <taxon>Streptophyta</taxon>
        <taxon>Embryophyta</taxon>
        <taxon>Tracheophyta</taxon>
        <taxon>Lycopodiopsida</taxon>
        <taxon>Lycopodiales</taxon>
        <taxon>Lycopodiaceae</taxon>
        <taxon>Lycopodioideae</taxon>
        <taxon>Diphasiastrum</taxon>
    </lineage>
</organism>
<comment type="caution">
    <text evidence="1">The sequence shown here is derived from an EMBL/GenBank/DDBJ whole genome shotgun (WGS) entry which is preliminary data.</text>
</comment>
<keyword evidence="2" id="KW-1185">Reference proteome</keyword>
<gene>
    <name evidence="1" type="ORF">O6H91_07G057300</name>
</gene>
<accession>A0ACC2D5G0</accession>
<evidence type="ECO:0000313" key="1">
    <source>
        <dbReference type="EMBL" id="KAJ7549521.1"/>
    </source>
</evidence>
<sequence>MAVRAKSTRVLKAEDETKAALDVIFVSKSAELQGKKNKDIEFQNGHIQKGVDLSQLQNASMENNMAARRINIDRRVVELGPSTSKGSKKVTKMYKTGDARGRAGALVSSSSSTVQILSQNQSKPTLKNPFTQLLSKNQAKAVESSRMLVTVNVSGSTGPLRFLVDVKDPVSRVIELALRAYAREGRLPHLGFNCSLVELLSTNSNFEALDPAQPVGSLGTRHFLLYRRRNEESEHVAKKTECVGPMRWKFMWNMMNSIVCSH</sequence>
<reference evidence="2" key="1">
    <citation type="journal article" date="2024" name="Proc. Natl. Acad. Sci. U.S.A.">
        <title>Extraordinary preservation of gene collinearity over three hundred million years revealed in homosporous lycophytes.</title>
        <authorList>
            <person name="Li C."/>
            <person name="Wickell D."/>
            <person name="Kuo L.Y."/>
            <person name="Chen X."/>
            <person name="Nie B."/>
            <person name="Liao X."/>
            <person name="Peng D."/>
            <person name="Ji J."/>
            <person name="Jenkins J."/>
            <person name="Williams M."/>
            <person name="Shu S."/>
            <person name="Plott C."/>
            <person name="Barry K."/>
            <person name="Rajasekar S."/>
            <person name="Grimwood J."/>
            <person name="Han X."/>
            <person name="Sun S."/>
            <person name="Hou Z."/>
            <person name="He W."/>
            <person name="Dai G."/>
            <person name="Sun C."/>
            <person name="Schmutz J."/>
            <person name="Leebens-Mack J.H."/>
            <person name="Li F.W."/>
            <person name="Wang L."/>
        </authorList>
    </citation>
    <scope>NUCLEOTIDE SEQUENCE [LARGE SCALE GENOMIC DNA]</scope>
    <source>
        <strain evidence="2">cv. PW_Plant_1</strain>
    </source>
</reference>
<dbReference type="EMBL" id="CM055098">
    <property type="protein sequence ID" value="KAJ7549521.1"/>
    <property type="molecule type" value="Genomic_DNA"/>
</dbReference>
<dbReference type="Proteomes" id="UP001162992">
    <property type="component" value="Chromosome 7"/>
</dbReference>
<proteinExistence type="predicted"/>
<evidence type="ECO:0000313" key="2">
    <source>
        <dbReference type="Proteomes" id="UP001162992"/>
    </source>
</evidence>